<dbReference type="AlphaFoldDB" id="A0A1L7X6K3"/>
<evidence type="ECO:0000256" key="6">
    <source>
        <dbReference type="ARBA" id="ARBA00023004"/>
    </source>
</evidence>
<evidence type="ECO:0000256" key="4">
    <source>
        <dbReference type="ARBA" id="ARBA00022723"/>
    </source>
</evidence>
<keyword evidence="10" id="KW-0472">Membrane</keyword>
<keyword evidence="4 8" id="KW-0479">Metal-binding</keyword>
<keyword evidence="7 9" id="KW-0503">Monooxygenase</keyword>
<dbReference type="EMBL" id="FJOG01000016">
    <property type="protein sequence ID" value="CZR60655.1"/>
    <property type="molecule type" value="Genomic_DNA"/>
</dbReference>
<keyword evidence="5 9" id="KW-0560">Oxidoreductase</keyword>
<dbReference type="CDD" id="cd11041">
    <property type="entry name" value="CYP503A1-like"/>
    <property type="match status" value="1"/>
</dbReference>
<dbReference type="OrthoDB" id="1844152at2759"/>
<comment type="similarity">
    <text evidence="2 9">Belongs to the cytochrome P450 family.</text>
</comment>
<evidence type="ECO:0000256" key="9">
    <source>
        <dbReference type="RuleBase" id="RU000461"/>
    </source>
</evidence>
<gene>
    <name evidence="11" type="ORF">PAC_10551</name>
</gene>
<keyword evidence="6 8" id="KW-0408">Iron</keyword>
<dbReference type="SUPFAM" id="SSF48264">
    <property type="entry name" value="Cytochrome P450"/>
    <property type="match status" value="1"/>
</dbReference>
<dbReference type="PANTHER" id="PTHR46206">
    <property type="entry name" value="CYTOCHROME P450"/>
    <property type="match status" value="1"/>
</dbReference>
<dbReference type="GO" id="GO:0016705">
    <property type="term" value="F:oxidoreductase activity, acting on paired donors, with incorporation or reduction of molecular oxygen"/>
    <property type="evidence" value="ECO:0007669"/>
    <property type="project" value="InterPro"/>
</dbReference>
<keyword evidence="12" id="KW-1185">Reference proteome</keyword>
<dbReference type="STRING" id="576137.A0A1L7X6K3"/>
<accession>A0A1L7X6K3</accession>
<evidence type="ECO:0000256" key="10">
    <source>
        <dbReference type="SAM" id="Phobius"/>
    </source>
</evidence>
<dbReference type="Gene3D" id="1.10.630.10">
    <property type="entry name" value="Cytochrome P450"/>
    <property type="match status" value="1"/>
</dbReference>
<name>A0A1L7X6K3_9HELO</name>
<evidence type="ECO:0000256" key="3">
    <source>
        <dbReference type="ARBA" id="ARBA00022617"/>
    </source>
</evidence>
<keyword evidence="10" id="KW-1133">Transmembrane helix</keyword>
<evidence type="ECO:0000256" key="7">
    <source>
        <dbReference type="ARBA" id="ARBA00023033"/>
    </source>
</evidence>
<organism evidence="11 12">
    <name type="scientific">Phialocephala subalpina</name>
    <dbReference type="NCBI Taxonomy" id="576137"/>
    <lineage>
        <taxon>Eukaryota</taxon>
        <taxon>Fungi</taxon>
        <taxon>Dikarya</taxon>
        <taxon>Ascomycota</taxon>
        <taxon>Pezizomycotina</taxon>
        <taxon>Leotiomycetes</taxon>
        <taxon>Helotiales</taxon>
        <taxon>Mollisiaceae</taxon>
        <taxon>Phialocephala</taxon>
        <taxon>Phialocephala fortinii species complex</taxon>
    </lineage>
</organism>
<dbReference type="InterPro" id="IPR002401">
    <property type="entry name" value="Cyt_P450_E_grp-I"/>
</dbReference>
<dbReference type="InterPro" id="IPR036396">
    <property type="entry name" value="Cyt_P450_sf"/>
</dbReference>
<dbReference type="GO" id="GO:0020037">
    <property type="term" value="F:heme binding"/>
    <property type="evidence" value="ECO:0007669"/>
    <property type="project" value="InterPro"/>
</dbReference>
<dbReference type="GO" id="GO:0005506">
    <property type="term" value="F:iron ion binding"/>
    <property type="evidence" value="ECO:0007669"/>
    <property type="project" value="InterPro"/>
</dbReference>
<comment type="cofactor">
    <cofactor evidence="1 8">
        <name>heme</name>
        <dbReference type="ChEBI" id="CHEBI:30413"/>
    </cofactor>
</comment>
<keyword evidence="3 8" id="KW-0349">Heme</keyword>
<evidence type="ECO:0000256" key="8">
    <source>
        <dbReference type="PIRSR" id="PIRSR602401-1"/>
    </source>
</evidence>
<proteinExistence type="inferred from homology"/>
<feature type="binding site" description="axial binding residue" evidence="8">
    <location>
        <position position="457"/>
    </location>
    <ligand>
        <name>heme</name>
        <dbReference type="ChEBI" id="CHEBI:30413"/>
    </ligand>
    <ligandPart>
        <name>Fe</name>
        <dbReference type="ChEBI" id="CHEBI:18248"/>
    </ligandPart>
</feature>
<evidence type="ECO:0000256" key="5">
    <source>
        <dbReference type="ARBA" id="ARBA00023002"/>
    </source>
</evidence>
<keyword evidence="10" id="KW-0812">Transmembrane</keyword>
<evidence type="ECO:0000256" key="1">
    <source>
        <dbReference type="ARBA" id="ARBA00001971"/>
    </source>
</evidence>
<protein>
    <submittedName>
        <fullName evidence="11">Related to cytochrome P450 monooxygenase (LovA)</fullName>
    </submittedName>
</protein>
<dbReference type="GO" id="GO:0004497">
    <property type="term" value="F:monooxygenase activity"/>
    <property type="evidence" value="ECO:0007669"/>
    <property type="project" value="UniProtKB-KW"/>
</dbReference>
<feature type="transmembrane region" description="Helical" evidence="10">
    <location>
        <begin position="23"/>
        <end position="42"/>
    </location>
</feature>
<dbReference type="Proteomes" id="UP000184330">
    <property type="component" value="Unassembled WGS sequence"/>
</dbReference>
<dbReference type="PRINTS" id="PR00463">
    <property type="entry name" value="EP450I"/>
</dbReference>
<dbReference type="InterPro" id="IPR017972">
    <property type="entry name" value="Cyt_P450_CS"/>
</dbReference>
<sequence>MSTTIEIPFPRASELFIAQPRQVIWASVALLVVFYYLLPLFFQRSSNFPSINYDKSQWTYIQAKSKFRGHAKTLIAQGFQKFSGPFNVVTDTGPLVMLPPEYIDAVNQEPKLNFNKFTEQELLSKYETFRNFRSPPPGLFEEAVMKGLTRSLPKFTKFLSDEMTQCLNETWEHSAEWHEVDLREDVLTWVARLSSRIFNEDRLTRNEEWLRISKEYTVNSFTAIAICKIVPAPLRWIVERTLPICRKVRADRKAGAKLLAPILAERKAEIVAAQREGREPQLPDDSIEWFRRASKGREYNDIDLQLSLSIAAIHTTSDLLGQALLNLCAHPEMVEPLRKEAIEVLGKHGWKKVALTELHLLDSFLKETQRLKPIAMTSMHRLALDDVELPNGVVIRKGERTAISSHRMWSETDYENPDKFDGYRFVKRRKLPGYEHRSHLISTSHDHTAFSHGKHACPGRFFAANEVKIAMVHLFLKYDMKMEHPSSAKWMEYGINMYVDPAAKISVRRRREELDMDDLVVDTQG</sequence>
<dbReference type="Pfam" id="PF00067">
    <property type="entry name" value="p450"/>
    <property type="match status" value="1"/>
</dbReference>
<evidence type="ECO:0000313" key="11">
    <source>
        <dbReference type="EMBL" id="CZR60655.1"/>
    </source>
</evidence>
<dbReference type="PROSITE" id="PS00086">
    <property type="entry name" value="CYTOCHROME_P450"/>
    <property type="match status" value="1"/>
</dbReference>
<dbReference type="InterPro" id="IPR001128">
    <property type="entry name" value="Cyt_P450"/>
</dbReference>
<dbReference type="PANTHER" id="PTHR46206:SF2">
    <property type="entry name" value="CYTOCHROME P450 MONOOXYGENASE AUSG-RELATED"/>
    <property type="match status" value="1"/>
</dbReference>
<reference evidence="11 12" key="1">
    <citation type="submission" date="2016-03" db="EMBL/GenBank/DDBJ databases">
        <authorList>
            <person name="Ploux O."/>
        </authorList>
    </citation>
    <scope>NUCLEOTIDE SEQUENCE [LARGE SCALE GENOMIC DNA]</scope>
    <source>
        <strain evidence="11 12">UAMH 11012</strain>
    </source>
</reference>
<evidence type="ECO:0000256" key="2">
    <source>
        <dbReference type="ARBA" id="ARBA00010617"/>
    </source>
</evidence>
<evidence type="ECO:0000313" key="12">
    <source>
        <dbReference type="Proteomes" id="UP000184330"/>
    </source>
</evidence>